<organism evidence="10 11">
    <name type="scientific">Senna tora</name>
    <dbReference type="NCBI Taxonomy" id="362788"/>
    <lineage>
        <taxon>Eukaryota</taxon>
        <taxon>Viridiplantae</taxon>
        <taxon>Streptophyta</taxon>
        <taxon>Embryophyta</taxon>
        <taxon>Tracheophyta</taxon>
        <taxon>Spermatophyta</taxon>
        <taxon>Magnoliopsida</taxon>
        <taxon>eudicotyledons</taxon>
        <taxon>Gunneridae</taxon>
        <taxon>Pentapetalae</taxon>
        <taxon>rosids</taxon>
        <taxon>fabids</taxon>
        <taxon>Fabales</taxon>
        <taxon>Fabaceae</taxon>
        <taxon>Caesalpinioideae</taxon>
        <taxon>Cassia clade</taxon>
        <taxon>Senna</taxon>
    </lineage>
</organism>
<evidence type="ECO:0000256" key="2">
    <source>
        <dbReference type="ARBA" id="ARBA00022695"/>
    </source>
</evidence>
<dbReference type="Pfam" id="PF17917">
    <property type="entry name" value="RT_RNaseH"/>
    <property type="match status" value="1"/>
</dbReference>
<dbReference type="GO" id="GO:0003964">
    <property type="term" value="F:RNA-directed DNA polymerase activity"/>
    <property type="evidence" value="ECO:0007669"/>
    <property type="project" value="UniProtKB-KW"/>
</dbReference>
<evidence type="ECO:0000256" key="8">
    <source>
        <dbReference type="SAM" id="MobiDB-lite"/>
    </source>
</evidence>
<evidence type="ECO:0000313" key="10">
    <source>
        <dbReference type="EMBL" id="KAF7825235.1"/>
    </source>
</evidence>
<dbReference type="PANTHER" id="PTHR37984:SF5">
    <property type="entry name" value="PROTEIN NYNRIN-LIKE"/>
    <property type="match status" value="1"/>
</dbReference>
<dbReference type="Gene3D" id="2.40.70.10">
    <property type="entry name" value="Acid Proteases"/>
    <property type="match status" value="1"/>
</dbReference>
<feature type="compositionally biased region" description="Basic and acidic residues" evidence="8">
    <location>
        <begin position="77"/>
        <end position="87"/>
    </location>
</feature>
<accession>A0A834TRF2</accession>
<feature type="coiled-coil region" evidence="7">
    <location>
        <begin position="724"/>
        <end position="751"/>
    </location>
</feature>
<dbReference type="SUPFAM" id="SSF50630">
    <property type="entry name" value="Acid proteases"/>
    <property type="match status" value="1"/>
</dbReference>
<dbReference type="Gene3D" id="3.10.20.370">
    <property type="match status" value="1"/>
</dbReference>
<name>A0A834TRF2_9FABA</name>
<keyword evidence="6" id="KW-0695">RNA-directed DNA polymerase</keyword>
<reference evidence="10" key="1">
    <citation type="submission" date="2020-09" db="EMBL/GenBank/DDBJ databases">
        <title>Genome-Enabled Discovery of Anthraquinone Biosynthesis in Senna tora.</title>
        <authorList>
            <person name="Kang S.-H."/>
            <person name="Pandey R.P."/>
            <person name="Lee C.-M."/>
            <person name="Sim J.-S."/>
            <person name="Jeong J.-T."/>
            <person name="Choi B.-S."/>
            <person name="Jung M."/>
            <person name="Ginzburg D."/>
            <person name="Zhao K."/>
            <person name="Won S.Y."/>
            <person name="Oh T.-J."/>
            <person name="Yu Y."/>
            <person name="Kim N.-H."/>
            <person name="Lee O.R."/>
            <person name="Lee T.-H."/>
            <person name="Bashyal P."/>
            <person name="Kim T.-S."/>
            <person name="Lee W.-H."/>
            <person name="Kawkins C."/>
            <person name="Kim C.-K."/>
            <person name="Kim J.S."/>
            <person name="Ahn B.O."/>
            <person name="Rhee S.Y."/>
            <person name="Sohng J.K."/>
        </authorList>
    </citation>
    <scope>NUCLEOTIDE SEQUENCE</scope>
    <source>
        <tissue evidence="10">Leaf</tissue>
    </source>
</reference>
<evidence type="ECO:0000256" key="6">
    <source>
        <dbReference type="ARBA" id="ARBA00022918"/>
    </source>
</evidence>
<dbReference type="InterPro" id="IPR050951">
    <property type="entry name" value="Retrovirus_Pol_polyprotein"/>
</dbReference>
<dbReference type="FunFam" id="3.10.20.370:FF:000001">
    <property type="entry name" value="Retrovirus-related Pol polyprotein from transposon 17.6-like protein"/>
    <property type="match status" value="1"/>
</dbReference>
<dbReference type="GO" id="GO:0004519">
    <property type="term" value="F:endonuclease activity"/>
    <property type="evidence" value="ECO:0007669"/>
    <property type="project" value="UniProtKB-KW"/>
</dbReference>
<keyword evidence="5" id="KW-0378">Hydrolase</keyword>
<dbReference type="CDD" id="cd00303">
    <property type="entry name" value="retropepsin_like"/>
    <property type="match status" value="1"/>
</dbReference>
<dbReference type="EMBL" id="JAAIUW010000006">
    <property type="protein sequence ID" value="KAF7825235.1"/>
    <property type="molecule type" value="Genomic_DNA"/>
</dbReference>
<feature type="domain" description="Reverse transcriptase RNase H-like" evidence="9">
    <location>
        <begin position="314"/>
        <end position="411"/>
    </location>
</feature>
<proteinExistence type="predicted"/>
<evidence type="ECO:0000313" key="11">
    <source>
        <dbReference type="Proteomes" id="UP000634136"/>
    </source>
</evidence>
<comment type="caution">
    <text evidence="10">The sequence shown here is derived from an EMBL/GenBank/DDBJ whole genome shotgun (WGS) entry which is preliminary data.</text>
</comment>
<protein>
    <submittedName>
        <fullName evidence="10">TMV resistance protein N</fullName>
    </submittedName>
</protein>
<dbReference type="InterPro" id="IPR043502">
    <property type="entry name" value="DNA/RNA_pol_sf"/>
</dbReference>
<dbReference type="OrthoDB" id="6772952at2759"/>
<keyword evidence="3" id="KW-0540">Nuclease</keyword>
<evidence type="ECO:0000259" key="9">
    <source>
        <dbReference type="Pfam" id="PF17917"/>
    </source>
</evidence>
<dbReference type="SUPFAM" id="SSF56672">
    <property type="entry name" value="DNA/RNA polymerases"/>
    <property type="match status" value="1"/>
</dbReference>
<keyword evidence="1" id="KW-0808">Transferase</keyword>
<evidence type="ECO:0000256" key="5">
    <source>
        <dbReference type="ARBA" id="ARBA00022801"/>
    </source>
</evidence>
<dbReference type="GO" id="GO:0016787">
    <property type="term" value="F:hydrolase activity"/>
    <property type="evidence" value="ECO:0007669"/>
    <property type="project" value="UniProtKB-KW"/>
</dbReference>
<dbReference type="Pfam" id="PF08284">
    <property type="entry name" value="RVP_2"/>
    <property type="match status" value="1"/>
</dbReference>
<keyword evidence="4" id="KW-0255">Endonuclease</keyword>
<dbReference type="CDD" id="cd09274">
    <property type="entry name" value="RNase_HI_RT_Ty3"/>
    <property type="match status" value="1"/>
</dbReference>
<dbReference type="InterPro" id="IPR021109">
    <property type="entry name" value="Peptidase_aspartic_dom_sf"/>
</dbReference>
<feature type="region of interest" description="Disordered" evidence="8">
    <location>
        <begin position="47"/>
        <end position="105"/>
    </location>
</feature>
<evidence type="ECO:0000256" key="7">
    <source>
        <dbReference type="SAM" id="Coils"/>
    </source>
</evidence>
<keyword evidence="11" id="KW-1185">Reference proteome</keyword>
<evidence type="ECO:0000256" key="4">
    <source>
        <dbReference type="ARBA" id="ARBA00022759"/>
    </source>
</evidence>
<evidence type="ECO:0000256" key="1">
    <source>
        <dbReference type="ARBA" id="ARBA00022679"/>
    </source>
</evidence>
<keyword evidence="2" id="KW-0548">Nucleotidyltransferase</keyword>
<dbReference type="PANTHER" id="PTHR37984">
    <property type="entry name" value="PROTEIN CBG26694"/>
    <property type="match status" value="1"/>
</dbReference>
<sequence>MMKAQSLLEVMDLSHKVEERNWVLAKWREEHEKAKVIRVIQSSHIQWTPTKPNSCKTPAQTEMSSKLNSTTQPNRGTESKRTEEKKASSSTASTGRSKVRRLTPEEVAEKRRLGECFTCDEKYSLAHKCKNKQLNILIMSCPIEDGEDEILLEEFDAKGEREDAHSGDGALMALLMNSIAGLMGGRTMKVSGNLKGEKILILIESGASHNFISSSLVSKLQLPIRGTTSYSVTVGDGHKVEGSGMCKAVRVEVQGIEIEQNFYPFDLGGVDMILGITWLESLMEVNVNWRLLTMKYHVGEALVCLKGDASLAKTEPFELEIDASGTGLGAVLMQNKRPIAYFSQLLSNRAQKSSVYEWELMVIVFAVRKWRHYLLGHRFTIQTDQKVLKYLLEQRIIDPDQQKWVSKLMGYNFEIQYKPGVENKAADTLSRRGETLELKAFSVWRCDEFDEWENEVQNDEQLTKIKRQLISEEKPPVGYALQNGFLVYHGRLEPHEQAPPNDSVQIVPREPFCNKEPLNTEVLPILPLTSQGGSTDNVDLVTHMKIPLPTSHVVNEQVIISSENQSLPYPVSLKETARSFVGEEAASAIESPEGDVLSNHVKTSSPYMGTFNIKDATNASKLIEGVIPDLDENRKALIIKIFIKYPSMMNMHPDWRSSYIKYMFMSLGDLLVLMSSITPMTLDEATRREIELMIIELERNNCDEVFISDMKALISKAWDSHLSLGKHHEELRILKKECEDLQARIRVLEDLLEQEKTPIFP</sequence>
<keyword evidence="7" id="KW-0175">Coiled coil</keyword>
<gene>
    <name evidence="10" type="ORF">G2W53_016399</name>
</gene>
<dbReference type="InterPro" id="IPR041373">
    <property type="entry name" value="RT_RNaseH"/>
</dbReference>
<evidence type="ECO:0000256" key="3">
    <source>
        <dbReference type="ARBA" id="ARBA00022722"/>
    </source>
</evidence>
<feature type="compositionally biased region" description="Polar residues" evidence="8">
    <location>
        <begin position="47"/>
        <end position="76"/>
    </location>
</feature>
<dbReference type="AlphaFoldDB" id="A0A834TRF2"/>
<dbReference type="Proteomes" id="UP000634136">
    <property type="component" value="Unassembled WGS sequence"/>
</dbReference>